<dbReference type="GO" id="GO:0050727">
    <property type="term" value="P:regulation of inflammatory response"/>
    <property type="evidence" value="ECO:0007669"/>
    <property type="project" value="TreeGrafter"/>
</dbReference>
<dbReference type="SUPFAM" id="SSF52129">
    <property type="entry name" value="Caspase-like"/>
    <property type="match status" value="1"/>
</dbReference>
<dbReference type="GO" id="GO:0004197">
    <property type="term" value="F:cysteine-type endopeptidase activity"/>
    <property type="evidence" value="ECO:0007669"/>
    <property type="project" value="InterPro"/>
</dbReference>
<evidence type="ECO:0000256" key="1">
    <source>
        <dbReference type="ARBA" id="ARBA00010134"/>
    </source>
</evidence>
<dbReference type="PROSITE" id="PS01122">
    <property type="entry name" value="CASPASE_CYS"/>
    <property type="match status" value="1"/>
</dbReference>
<dbReference type="InterPro" id="IPR011600">
    <property type="entry name" value="Pept_C14_caspase"/>
</dbReference>
<evidence type="ECO:0000313" key="5">
    <source>
        <dbReference type="Ensembl" id="ENSMALP00000012807.1"/>
    </source>
</evidence>
<feature type="domain" description="Caspase family p10" evidence="3">
    <location>
        <begin position="301"/>
        <end position="334"/>
    </location>
</feature>
<organism evidence="5 6">
    <name type="scientific">Monopterus albus</name>
    <name type="common">Swamp eel</name>
    <dbReference type="NCBI Taxonomy" id="43700"/>
    <lineage>
        <taxon>Eukaryota</taxon>
        <taxon>Metazoa</taxon>
        <taxon>Chordata</taxon>
        <taxon>Craniata</taxon>
        <taxon>Vertebrata</taxon>
        <taxon>Euteleostomi</taxon>
        <taxon>Actinopterygii</taxon>
        <taxon>Neopterygii</taxon>
        <taxon>Teleostei</taxon>
        <taxon>Neoteleostei</taxon>
        <taxon>Acanthomorphata</taxon>
        <taxon>Anabantaria</taxon>
        <taxon>Synbranchiformes</taxon>
        <taxon>Synbranchidae</taxon>
        <taxon>Monopterus</taxon>
    </lineage>
</organism>
<dbReference type="AlphaFoldDB" id="A0A3Q3JFY1"/>
<keyword evidence="6" id="KW-1185">Reference proteome</keyword>
<dbReference type="PROSITE" id="PS50208">
    <property type="entry name" value="CASPASE_P20"/>
    <property type="match status" value="1"/>
</dbReference>
<dbReference type="GO" id="GO:0072557">
    <property type="term" value="C:IPAF inflammasome complex"/>
    <property type="evidence" value="ECO:0007669"/>
    <property type="project" value="TreeGrafter"/>
</dbReference>
<dbReference type="PANTHER" id="PTHR47901">
    <property type="entry name" value="CASPASE RECRUITMENT DOMAIN-CONTAINING PROTEIN 18"/>
    <property type="match status" value="1"/>
</dbReference>
<dbReference type="InterPro" id="IPR033139">
    <property type="entry name" value="Caspase_cys_AS"/>
</dbReference>
<dbReference type="PROSITE" id="PS50207">
    <property type="entry name" value="CASPASE_P10"/>
    <property type="match status" value="1"/>
</dbReference>
<dbReference type="Ensembl" id="ENSMALT00000013079.1">
    <property type="protein sequence ID" value="ENSMALP00000012807.1"/>
    <property type="gene ID" value="ENSMALG00000008951.1"/>
</dbReference>
<dbReference type="InterPro" id="IPR029030">
    <property type="entry name" value="Caspase-like_dom_sf"/>
</dbReference>
<dbReference type="GO" id="GO:0072559">
    <property type="term" value="C:NLRP3 inflammasome complex"/>
    <property type="evidence" value="ECO:0007669"/>
    <property type="project" value="TreeGrafter"/>
</dbReference>
<dbReference type="InterPro" id="IPR015917">
    <property type="entry name" value="Pept_C14A"/>
</dbReference>
<reference evidence="5" key="1">
    <citation type="submission" date="2025-08" db="UniProtKB">
        <authorList>
            <consortium name="Ensembl"/>
        </authorList>
    </citation>
    <scope>IDENTIFICATION</scope>
</reference>
<dbReference type="Pfam" id="PF00656">
    <property type="entry name" value="Peptidase_C14"/>
    <property type="match status" value="1"/>
</dbReference>
<accession>A0A3Q3JFY1</accession>
<comment type="similarity">
    <text evidence="1 2">Belongs to the peptidase C14A family.</text>
</comment>
<evidence type="ECO:0000256" key="2">
    <source>
        <dbReference type="RuleBase" id="RU003971"/>
    </source>
</evidence>
<reference evidence="5" key="2">
    <citation type="submission" date="2025-09" db="UniProtKB">
        <authorList>
            <consortium name="Ensembl"/>
        </authorList>
    </citation>
    <scope>IDENTIFICATION</scope>
</reference>
<proteinExistence type="inferred from homology"/>
<dbReference type="STRING" id="43700.ENSMALP00000012807"/>
<dbReference type="InterPro" id="IPR002138">
    <property type="entry name" value="Pept_C14_p10"/>
</dbReference>
<dbReference type="PANTHER" id="PTHR47901:SF3">
    <property type="entry name" value="CASPASE-1"/>
    <property type="match status" value="1"/>
</dbReference>
<sequence length="336" mass="37524">VLDDRVRCLSNSLRKREEEATKRIISHLQSRDPTLFSDPDPPCTQPALPGEETCAFIISLFKFNVRAFELSSFKLIFQIYPVTKKSIGNRVALLITNIKFADEKLNRNGAEKDEENMEKLLGALGYEVVKHTNLTAKGIEDALIAFSTHPKLKDTDSVFVVIMSHGKLGAILGVNWKGDRCGDEAPDEFPINNIYRHLASEKCPALLDKPKVIIIQACRGGPGPSLPAAEGGIEDDSVRCVHREKDFTALLSSTPGQVGPLKGHSLFQGRPCSHSHSYTFTPGRCPVQPQSVLNFIFVSSTQVMHRFEDFSVRNRRQMPTKDRCTLIKRFYLFPGL</sequence>
<dbReference type="GO" id="GO:0006508">
    <property type="term" value="P:proteolysis"/>
    <property type="evidence" value="ECO:0007669"/>
    <property type="project" value="InterPro"/>
</dbReference>
<evidence type="ECO:0000259" key="3">
    <source>
        <dbReference type="PROSITE" id="PS50207"/>
    </source>
</evidence>
<feature type="domain" description="Caspase family p20" evidence="4">
    <location>
        <begin position="88"/>
        <end position="222"/>
    </location>
</feature>
<dbReference type="InterPro" id="IPR002398">
    <property type="entry name" value="Pept_C14"/>
</dbReference>
<dbReference type="Proteomes" id="UP000261600">
    <property type="component" value="Unplaced"/>
</dbReference>
<dbReference type="PRINTS" id="PR00376">
    <property type="entry name" value="IL1BCENZYME"/>
</dbReference>
<dbReference type="GO" id="GO:0097169">
    <property type="term" value="C:AIM2 inflammasome complex"/>
    <property type="evidence" value="ECO:0007669"/>
    <property type="project" value="TreeGrafter"/>
</dbReference>
<protein>
    <submittedName>
        <fullName evidence="5">Uncharacterized protein</fullName>
    </submittedName>
</protein>
<dbReference type="Gene3D" id="3.40.50.1460">
    <property type="match status" value="1"/>
</dbReference>
<dbReference type="SMART" id="SM00115">
    <property type="entry name" value="CASc"/>
    <property type="match status" value="1"/>
</dbReference>
<evidence type="ECO:0000313" key="6">
    <source>
        <dbReference type="Proteomes" id="UP000261600"/>
    </source>
</evidence>
<dbReference type="InterPro" id="IPR001309">
    <property type="entry name" value="Pept_C14_p20"/>
</dbReference>
<name>A0A3Q3JFY1_MONAL</name>
<evidence type="ECO:0000259" key="4">
    <source>
        <dbReference type="PROSITE" id="PS50208"/>
    </source>
</evidence>